<protein>
    <submittedName>
        <fullName evidence="2">Uncharacterized protein</fullName>
    </submittedName>
</protein>
<evidence type="ECO:0000313" key="3">
    <source>
        <dbReference type="Proteomes" id="UP001190700"/>
    </source>
</evidence>
<feature type="region of interest" description="Disordered" evidence="1">
    <location>
        <begin position="1"/>
        <end position="29"/>
    </location>
</feature>
<dbReference type="AlphaFoldDB" id="A0AAE0GIP1"/>
<organism evidence="2 3">
    <name type="scientific">Cymbomonas tetramitiformis</name>
    <dbReference type="NCBI Taxonomy" id="36881"/>
    <lineage>
        <taxon>Eukaryota</taxon>
        <taxon>Viridiplantae</taxon>
        <taxon>Chlorophyta</taxon>
        <taxon>Pyramimonadophyceae</taxon>
        <taxon>Pyramimonadales</taxon>
        <taxon>Pyramimonadaceae</taxon>
        <taxon>Cymbomonas</taxon>
    </lineage>
</organism>
<evidence type="ECO:0000256" key="1">
    <source>
        <dbReference type="SAM" id="MobiDB-lite"/>
    </source>
</evidence>
<comment type="caution">
    <text evidence="2">The sequence shown here is derived from an EMBL/GenBank/DDBJ whole genome shotgun (WGS) entry which is preliminary data.</text>
</comment>
<keyword evidence="3" id="KW-1185">Reference proteome</keyword>
<accession>A0AAE0GIP1</accession>
<proteinExistence type="predicted"/>
<reference evidence="2 3" key="1">
    <citation type="journal article" date="2015" name="Genome Biol. Evol.">
        <title>Comparative Genomics of a Bacterivorous Green Alga Reveals Evolutionary Causalities and Consequences of Phago-Mixotrophic Mode of Nutrition.</title>
        <authorList>
            <person name="Burns J.A."/>
            <person name="Paasch A."/>
            <person name="Narechania A."/>
            <person name="Kim E."/>
        </authorList>
    </citation>
    <scope>NUCLEOTIDE SEQUENCE [LARGE SCALE GENOMIC DNA]</scope>
    <source>
        <strain evidence="2 3">PLY_AMNH</strain>
    </source>
</reference>
<name>A0AAE0GIP1_9CHLO</name>
<dbReference type="EMBL" id="LGRX02005344">
    <property type="protein sequence ID" value="KAK3278648.1"/>
    <property type="molecule type" value="Genomic_DNA"/>
</dbReference>
<feature type="compositionally biased region" description="Acidic residues" evidence="1">
    <location>
        <begin position="8"/>
        <end position="19"/>
    </location>
</feature>
<gene>
    <name evidence="2" type="ORF">CYMTET_13427</name>
</gene>
<evidence type="ECO:0000313" key="2">
    <source>
        <dbReference type="EMBL" id="KAK3278648.1"/>
    </source>
</evidence>
<sequence length="176" mass="18520">PVDRQQDGFEDFMMEEAPEAEGTTSIPGIGQGHRPATINLGATPHSLTLLESPPMPPGPARHQGFPEGIKPWPLQDHRGYPPLADHLLGYLPWEDRRLADRPPEDHPPEDRPLMGAGYGPVMKGKGAGWQGGRGHWDPAYQHGKGVGKGASGVKGAGKAGGKPGGKVGGKKGGGVW</sequence>
<dbReference type="Proteomes" id="UP001190700">
    <property type="component" value="Unassembled WGS sequence"/>
</dbReference>
<feature type="non-terminal residue" evidence="2">
    <location>
        <position position="1"/>
    </location>
</feature>
<feature type="region of interest" description="Disordered" evidence="1">
    <location>
        <begin position="145"/>
        <end position="176"/>
    </location>
</feature>